<dbReference type="InterPro" id="IPR017850">
    <property type="entry name" value="Alkaline_phosphatase_core_sf"/>
</dbReference>
<evidence type="ECO:0000256" key="6">
    <source>
        <dbReference type="ARBA" id="ARBA00022679"/>
    </source>
</evidence>
<comment type="function">
    <text evidence="12 13">Ethanolamine phosphate transferase involved in glycosylphosphatidylinositol-anchor biosynthesis. Transfers ethanolamine phosphate to the GPI second mannose.</text>
</comment>
<dbReference type="AlphaFoldDB" id="A0A1L9PST3"/>
<evidence type="ECO:0000313" key="15">
    <source>
        <dbReference type="EMBL" id="OJJ04600.1"/>
    </source>
</evidence>
<keyword evidence="11" id="KW-0325">Glycoprotein</keyword>
<dbReference type="InterPro" id="IPR037674">
    <property type="entry name" value="PIG-G_N"/>
</dbReference>
<keyword evidence="9 13" id="KW-1133">Transmembrane helix</keyword>
<dbReference type="Pfam" id="PF19316">
    <property type="entry name" value="PIGO_PIGG"/>
    <property type="match status" value="1"/>
</dbReference>
<dbReference type="OrthoDB" id="272139at2759"/>
<feature type="domain" description="GPI ethanolamine phosphate transferase 2 C-terminal" evidence="14">
    <location>
        <begin position="438"/>
        <end position="864"/>
    </location>
</feature>
<dbReference type="CDD" id="cd16024">
    <property type="entry name" value="GPI_EPT_2"/>
    <property type="match status" value="1"/>
</dbReference>
<evidence type="ECO:0000256" key="1">
    <source>
        <dbReference type="ARBA" id="ARBA00004477"/>
    </source>
</evidence>
<dbReference type="PANTHER" id="PTHR23072:SF0">
    <property type="entry name" value="GPI ETHANOLAMINE PHOSPHATE TRANSFERASE 2"/>
    <property type="match status" value="1"/>
</dbReference>
<dbReference type="EMBL" id="KV878132">
    <property type="protein sequence ID" value="OJJ04600.1"/>
    <property type="molecule type" value="Genomic_DNA"/>
</dbReference>
<dbReference type="InterPro" id="IPR039527">
    <property type="entry name" value="PIGG/GPI7"/>
</dbReference>
<evidence type="ECO:0000256" key="10">
    <source>
        <dbReference type="ARBA" id="ARBA00023136"/>
    </source>
</evidence>
<name>A0A1L9PST3_ASPVE</name>
<evidence type="ECO:0000313" key="16">
    <source>
        <dbReference type="Proteomes" id="UP000184073"/>
    </source>
</evidence>
<feature type="transmembrane region" description="Helical" evidence="13">
    <location>
        <begin position="476"/>
        <end position="495"/>
    </location>
</feature>
<dbReference type="SUPFAM" id="SSF53649">
    <property type="entry name" value="Alkaline phosphatase-like"/>
    <property type="match status" value="1"/>
</dbReference>
<evidence type="ECO:0000256" key="8">
    <source>
        <dbReference type="ARBA" id="ARBA00022824"/>
    </source>
</evidence>
<comment type="pathway">
    <text evidence="2 13">Glycolipid biosynthesis; glycosylphosphatidylinositol-anchor biosynthesis.</text>
</comment>
<feature type="transmembrane region" description="Helical" evidence="13">
    <location>
        <begin position="12"/>
        <end position="34"/>
    </location>
</feature>
<dbReference type="GeneID" id="63722888"/>
<evidence type="ECO:0000256" key="2">
    <source>
        <dbReference type="ARBA" id="ARBA00004687"/>
    </source>
</evidence>
<dbReference type="Proteomes" id="UP000184073">
    <property type="component" value="Unassembled WGS sequence"/>
</dbReference>
<feature type="transmembrane region" description="Helical" evidence="13">
    <location>
        <begin position="809"/>
        <end position="832"/>
    </location>
</feature>
<keyword evidence="6 13" id="KW-0808">Transferase</keyword>
<keyword evidence="7 13" id="KW-0812">Transmembrane</keyword>
<feature type="transmembrane region" description="Helical" evidence="13">
    <location>
        <begin position="722"/>
        <end position="748"/>
    </location>
</feature>
<dbReference type="Gene3D" id="3.40.720.10">
    <property type="entry name" value="Alkaline Phosphatase, subunit A"/>
    <property type="match status" value="1"/>
</dbReference>
<evidence type="ECO:0000256" key="9">
    <source>
        <dbReference type="ARBA" id="ARBA00022989"/>
    </source>
</evidence>
<gene>
    <name evidence="15" type="ORF">ASPVEDRAFT_137326</name>
</gene>
<evidence type="ECO:0000256" key="7">
    <source>
        <dbReference type="ARBA" id="ARBA00022692"/>
    </source>
</evidence>
<keyword evidence="8 13" id="KW-0256">Endoplasmic reticulum</keyword>
<dbReference type="InterPro" id="IPR045687">
    <property type="entry name" value="PIGG/GPI7_C"/>
</dbReference>
<dbReference type="Pfam" id="PF01663">
    <property type="entry name" value="Phosphodiest"/>
    <property type="match status" value="1"/>
</dbReference>
<evidence type="ECO:0000256" key="11">
    <source>
        <dbReference type="ARBA" id="ARBA00023180"/>
    </source>
</evidence>
<organism evidence="15 16">
    <name type="scientific">Aspergillus versicolor CBS 583.65</name>
    <dbReference type="NCBI Taxonomy" id="1036611"/>
    <lineage>
        <taxon>Eukaryota</taxon>
        <taxon>Fungi</taxon>
        <taxon>Dikarya</taxon>
        <taxon>Ascomycota</taxon>
        <taxon>Pezizomycotina</taxon>
        <taxon>Eurotiomycetes</taxon>
        <taxon>Eurotiomycetidae</taxon>
        <taxon>Eurotiales</taxon>
        <taxon>Aspergillaceae</taxon>
        <taxon>Aspergillus</taxon>
        <taxon>Aspergillus subgen. Nidulantes</taxon>
    </lineage>
</organism>
<reference evidence="16" key="1">
    <citation type="journal article" date="2017" name="Genome Biol.">
        <title>Comparative genomics reveals high biological diversity and specific adaptations in the industrially and medically important fungal genus Aspergillus.</title>
        <authorList>
            <person name="de Vries R.P."/>
            <person name="Riley R."/>
            <person name="Wiebenga A."/>
            <person name="Aguilar-Osorio G."/>
            <person name="Amillis S."/>
            <person name="Uchima C.A."/>
            <person name="Anderluh G."/>
            <person name="Asadollahi M."/>
            <person name="Askin M."/>
            <person name="Barry K."/>
            <person name="Battaglia E."/>
            <person name="Bayram O."/>
            <person name="Benocci T."/>
            <person name="Braus-Stromeyer S.A."/>
            <person name="Caldana C."/>
            <person name="Canovas D."/>
            <person name="Cerqueira G.C."/>
            <person name="Chen F."/>
            <person name="Chen W."/>
            <person name="Choi C."/>
            <person name="Clum A."/>
            <person name="Dos Santos R.A."/>
            <person name="Damasio A.R."/>
            <person name="Diallinas G."/>
            <person name="Emri T."/>
            <person name="Fekete E."/>
            <person name="Flipphi M."/>
            <person name="Freyberg S."/>
            <person name="Gallo A."/>
            <person name="Gournas C."/>
            <person name="Habgood R."/>
            <person name="Hainaut M."/>
            <person name="Harispe M.L."/>
            <person name="Henrissat B."/>
            <person name="Hilden K.S."/>
            <person name="Hope R."/>
            <person name="Hossain A."/>
            <person name="Karabika E."/>
            <person name="Karaffa L."/>
            <person name="Karanyi Z."/>
            <person name="Krasevec N."/>
            <person name="Kuo A."/>
            <person name="Kusch H."/>
            <person name="LaButti K."/>
            <person name="Lagendijk E.L."/>
            <person name="Lapidus A."/>
            <person name="Levasseur A."/>
            <person name="Lindquist E."/>
            <person name="Lipzen A."/>
            <person name="Logrieco A.F."/>
            <person name="MacCabe A."/>
            <person name="Maekelae M.R."/>
            <person name="Malavazi I."/>
            <person name="Melin P."/>
            <person name="Meyer V."/>
            <person name="Mielnichuk N."/>
            <person name="Miskei M."/>
            <person name="Molnar A.P."/>
            <person name="Mule G."/>
            <person name="Ngan C.Y."/>
            <person name="Orejas M."/>
            <person name="Orosz E."/>
            <person name="Ouedraogo J.P."/>
            <person name="Overkamp K.M."/>
            <person name="Park H.-S."/>
            <person name="Perrone G."/>
            <person name="Piumi F."/>
            <person name="Punt P.J."/>
            <person name="Ram A.F."/>
            <person name="Ramon A."/>
            <person name="Rauscher S."/>
            <person name="Record E."/>
            <person name="Riano-Pachon D.M."/>
            <person name="Robert V."/>
            <person name="Roehrig J."/>
            <person name="Ruller R."/>
            <person name="Salamov A."/>
            <person name="Salih N.S."/>
            <person name="Samson R.A."/>
            <person name="Sandor E."/>
            <person name="Sanguinetti M."/>
            <person name="Schuetze T."/>
            <person name="Sepcic K."/>
            <person name="Shelest E."/>
            <person name="Sherlock G."/>
            <person name="Sophianopoulou V."/>
            <person name="Squina F.M."/>
            <person name="Sun H."/>
            <person name="Susca A."/>
            <person name="Todd R.B."/>
            <person name="Tsang A."/>
            <person name="Unkles S.E."/>
            <person name="van de Wiele N."/>
            <person name="van Rossen-Uffink D."/>
            <person name="Oliveira J.V."/>
            <person name="Vesth T.C."/>
            <person name="Visser J."/>
            <person name="Yu J.-H."/>
            <person name="Zhou M."/>
            <person name="Andersen M.R."/>
            <person name="Archer D.B."/>
            <person name="Baker S.E."/>
            <person name="Benoit I."/>
            <person name="Brakhage A.A."/>
            <person name="Braus G.H."/>
            <person name="Fischer R."/>
            <person name="Frisvad J.C."/>
            <person name="Goldman G.H."/>
            <person name="Houbraken J."/>
            <person name="Oakley B."/>
            <person name="Pocsi I."/>
            <person name="Scazzocchio C."/>
            <person name="Seiboth B."/>
            <person name="vanKuyk P.A."/>
            <person name="Wortman J."/>
            <person name="Dyer P.S."/>
            <person name="Grigoriev I.V."/>
        </authorList>
    </citation>
    <scope>NUCLEOTIDE SEQUENCE [LARGE SCALE GENOMIC DNA]</scope>
    <source>
        <strain evidence="16">CBS 583.65</strain>
    </source>
</reference>
<comment type="similarity">
    <text evidence="3 13">Belongs to the PIGG/PIGN/PIGO family. PIGG subfamily.</text>
</comment>
<feature type="transmembrane region" description="Helical" evidence="13">
    <location>
        <begin position="443"/>
        <end position="464"/>
    </location>
</feature>
<dbReference type="STRING" id="1036611.A0A1L9PST3"/>
<keyword evidence="10 13" id="KW-0472">Membrane</keyword>
<comment type="subcellular location">
    <subcellularLocation>
        <location evidence="1 13">Endoplasmic reticulum membrane</location>
        <topology evidence="1 13">Multi-pass membrane protein</topology>
    </subcellularLocation>
</comment>
<evidence type="ECO:0000256" key="3">
    <source>
        <dbReference type="ARBA" id="ARBA00005315"/>
    </source>
</evidence>
<dbReference type="RefSeq" id="XP_040670362.1">
    <property type="nucleotide sequence ID" value="XM_040807377.1"/>
</dbReference>
<dbReference type="UniPathway" id="UPA00196"/>
<sequence>MTKNAAVPANSLVFLANVLIPVAILVFSFGFFPYKPLIPGLATFKEPDNAPPKVFDKVIFMVVDALRSDFVYSNNSGFLFTQSLIRSGSAVPFTAYAGSPTVTMPRLKAITTGSVPSFLDVILNIAESDTSSTLAYQDTWLAQIRAKGGQLIMYGDDTWLKLFPGMFGRSDGTTSFFVSDFTEVDTNVTRHIPDELVRDDWSALIMHYLGLDHIGHKSGPQSSYMIPKQHEMDSIVTQVYRSMEQEEHLKSTLFILCGDHGMNDAGNHGGSSAGETSPALLFISPKLQALNISRESPMGVVNDLQYYRHVDQTDITPTLSGLLGLPIPLNSLGVFIPEFLGMWHLGSQRVQLLIENSRQLLGTLKETFPSYGFEGGTMTATCSSDPHDSLERAYCAWAKAQALLRQHTGPGAGDIQIEVESALLHFLGTSQEVMSGAASNYDLGYLSLGICIASFAVVFSLPSAYRVLSKYRHPGLFLVASVLLYGAMMFASSYVEEEQQFWYWIFTGWVFYLHARSFRTERVTPDVENDKASRVMANVFTAAGSVALGVSHRLLRRWNQTGQKFAAEPDIAREYFPSHQSSLWVLVGITYTGVYSQLMNNFSPSWMSRFFCLSVTATSFMFKLVFAESESPELLNGTVFRDIANLLSGISLVIYARATMVGIAILLLLTASNGIKEFCMDVLMETVSSGIVAHEALTLFLLTQSRVTNIPIFSILRLQLKVLASMGLTSVETTITTLLMQYLTFFAFGGSNAISSVDLSNAYNGIGNYNIIFVGILTYVGNWAGPIWWVSATKLLRAGQTWDEMQTHISLLTFHTATTLVSVMAACTALRTHLFIWTVFSPKYLYTMSWAIIHHLAVSLLSEVSQLFSAIT</sequence>
<evidence type="ECO:0000256" key="13">
    <source>
        <dbReference type="RuleBase" id="RU367106"/>
    </source>
</evidence>
<keyword evidence="16" id="KW-1185">Reference proteome</keyword>
<accession>A0A1L9PST3</accession>
<feature type="transmembrane region" description="Helical" evidence="13">
    <location>
        <begin position="769"/>
        <end position="789"/>
    </location>
</feature>
<dbReference type="GO" id="GO:0006506">
    <property type="term" value="P:GPI anchor biosynthetic process"/>
    <property type="evidence" value="ECO:0007669"/>
    <property type="project" value="UniProtKB-UniPathway"/>
</dbReference>
<dbReference type="PANTHER" id="PTHR23072">
    <property type="entry name" value="PHOSPHATIDYLINOSITOL GLYCAN-RELATED"/>
    <property type="match status" value="1"/>
</dbReference>
<feature type="transmembrane region" description="Helical" evidence="13">
    <location>
        <begin position="501"/>
        <end position="518"/>
    </location>
</feature>
<feature type="transmembrane region" description="Helical" evidence="13">
    <location>
        <begin position="646"/>
        <end position="670"/>
    </location>
</feature>
<evidence type="ECO:0000256" key="12">
    <source>
        <dbReference type="ARBA" id="ARBA00056729"/>
    </source>
</evidence>
<dbReference type="GO" id="GO:0051267">
    <property type="term" value="F:CP2 mannose-ethanolamine phosphotransferase activity"/>
    <property type="evidence" value="ECO:0007669"/>
    <property type="project" value="TreeGrafter"/>
</dbReference>
<protein>
    <recommendedName>
        <fullName evidence="4 13">GPI ethanolamine phosphate transferase 2</fullName>
    </recommendedName>
</protein>
<dbReference type="GO" id="GO:0005789">
    <property type="term" value="C:endoplasmic reticulum membrane"/>
    <property type="evidence" value="ECO:0007669"/>
    <property type="project" value="UniProtKB-SubCell"/>
</dbReference>
<dbReference type="VEuPathDB" id="FungiDB:ASPVEDRAFT_137326"/>
<evidence type="ECO:0000256" key="4">
    <source>
        <dbReference type="ARBA" id="ARBA00020830"/>
    </source>
</evidence>
<evidence type="ECO:0000256" key="5">
    <source>
        <dbReference type="ARBA" id="ARBA00022502"/>
    </source>
</evidence>
<dbReference type="InterPro" id="IPR002591">
    <property type="entry name" value="Phosphodiest/P_Trfase"/>
</dbReference>
<dbReference type="FunFam" id="3.40.720.10:FF:000045">
    <property type="entry name" value="GPI ethanolamine phosphate transferase 2"/>
    <property type="match status" value="1"/>
</dbReference>
<keyword evidence="5 13" id="KW-0337">GPI-anchor biosynthesis</keyword>
<proteinExistence type="inferred from homology"/>
<evidence type="ECO:0000259" key="14">
    <source>
        <dbReference type="Pfam" id="PF19316"/>
    </source>
</evidence>